<reference evidence="2" key="1">
    <citation type="journal article" date="2019" name="Database">
        <title>The radish genome database (RadishGD): an integrated information resource for radish genomics.</title>
        <authorList>
            <person name="Yu H.J."/>
            <person name="Baek S."/>
            <person name="Lee Y.J."/>
            <person name="Cho A."/>
            <person name="Mun J.H."/>
        </authorList>
    </citation>
    <scope>NUCLEOTIDE SEQUENCE [LARGE SCALE GENOMIC DNA]</scope>
    <source>
        <strain evidence="2">cv. WK10039</strain>
    </source>
</reference>
<protein>
    <submittedName>
        <fullName evidence="3">F-box protein At1g49990-like</fullName>
    </submittedName>
</protein>
<accession>A0A9W3C5C3</accession>
<dbReference type="Gene3D" id="1.20.1280.50">
    <property type="match status" value="1"/>
</dbReference>
<proteinExistence type="predicted"/>
<dbReference type="Pfam" id="PF00646">
    <property type="entry name" value="F-box"/>
    <property type="match status" value="1"/>
</dbReference>
<dbReference type="PROSITE" id="PS50181">
    <property type="entry name" value="FBOX"/>
    <property type="match status" value="1"/>
</dbReference>
<dbReference type="PANTHER" id="PTHR35546:SF25">
    <property type="entry name" value="F-BOX DOMAIN-CONTAINING PROTEIN"/>
    <property type="match status" value="1"/>
</dbReference>
<dbReference type="InterPro" id="IPR055290">
    <property type="entry name" value="At3g26010-like"/>
</dbReference>
<organism evidence="2 3">
    <name type="scientific">Raphanus sativus</name>
    <name type="common">Radish</name>
    <name type="synonym">Raphanus raphanistrum var. sativus</name>
    <dbReference type="NCBI Taxonomy" id="3726"/>
    <lineage>
        <taxon>Eukaryota</taxon>
        <taxon>Viridiplantae</taxon>
        <taxon>Streptophyta</taxon>
        <taxon>Embryophyta</taxon>
        <taxon>Tracheophyta</taxon>
        <taxon>Spermatophyta</taxon>
        <taxon>Magnoliopsida</taxon>
        <taxon>eudicotyledons</taxon>
        <taxon>Gunneridae</taxon>
        <taxon>Pentapetalae</taxon>
        <taxon>rosids</taxon>
        <taxon>malvids</taxon>
        <taxon>Brassicales</taxon>
        <taxon>Brassicaceae</taxon>
        <taxon>Brassiceae</taxon>
        <taxon>Raphanus</taxon>
    </lineage>
</organism>
<dbReference type="Proteomes" id="UP000504610">
    <property type="component" value="Chromosome 1"/>
</dbReference>
<dbReference type="InterPro" id="IPR036047">
    <property type="entry name" value="F-box-like_dom_sf"/>
</dbReference>
<keyword evidence="2" id="KW-1185">Reference proteome</keyword>
<name>A0A9W3C5C3_RAPSA</name>
<dbReference type="RefSeq" id="XP_056846627.1">
    <property type="nucleotide sequence ID" value="XM_056990647.1"/>
</dbReference>
<sequence>METGRRSIPESVTVQIITRLPLRSIARFKSVCKQWRSFIESSYFRNLFVSLHQNSSSSSSWSLMFPMKFQSPITEAIGFYGCKRWDLPKYPASCIMPFQPYPNHDYYYYIASSNGLVWNEQIYPRIKPTSFVGSPVTQECVVIPPPPPHSIDNPFSMVTRVANGVVSSFKLIRTCYDNFDRHNVRTMYVYSSETGRWAFKQLRTPVPLQEYGFDTPLNLDGMVYVWDKRVDNDTGPGVLVVYDFYAEKGDDNQCRIIPLPGTYNKYVRRCLTASCGDVIYVEILYQRLKVWKLKSNNSDGEWWQLTREEIDMVSVGFDVLCFPLGMNPFDTDLIYLWSRQHRCVVSGNLRTQEFTLHREAETWSDGEGSWRINTSDSKKYMEETYEFDTDSVITLSQYVLPQWMDPVPSLCIKIFKVVRTSHKITEPLGRKGHRDMDFQDASLPFSSPAYCSNKPLNLNGMLYLWDQRRDDNTGTGPGVLVAHDFYAEEADDQCRIIPLPLPYSKCVRRCMSTSSGDVIYVEILERRLKIWKLKKSSNSDGEWWQLTRDEISMACDCFPLRMNPSDSDSVYLWSQQHSCLVSGNLRTQEFTLHQETQTWSDGEGCWRVNTSDSKNHMEAIYDPSSVITLSQFVLPQWMDPLPRPPN</sequence>
<dbReference type="InterPro" id="IPR056592">
    <property type="entry name" value="Beta-prop_At3g26010-like"/>
</dbReference>
<dbReference type="OrthoDB" id="674184at2759"/>
<dbReference type="InterPro" id="IPR001810">
    <property type="entry name" value="F-box_dom"/>
</dbReference>
<dbReference type="SUPFAM" id="SSF81383">
    <property type="entry name" value="F-box domain"/>
    <property type="match status" value="1"/>
</dbReference>
<reference evidence="3" key="2">
    <citation type="submission" date="2025-08" db="UniProtKB">
        <authorList>
            <consortium name="RefSeq"/>
        </authorList>
    </citation>
    <scope>IDENTIFICATION</scope>
    <source>
        <tissue evidence="3">Leaf</tissue>
    </source>
</reference>
<dbReference type="KEGG" id="rsz:108842285"/>
<dbReference type="Pfam" id="PF24750">
    <property type="entry name" value="b-prop_At3g26010-like"/>
    <property type="match status" value="2"/>
</dbReference>
<feature type="domain" description="F-box" evidence="1">
    <location>
        <begin position="2"/>
        <end position="47"/>
    </location>
</feature>
<dbReference type="PANTHER" id="PTHR35546">
    <property type="entry name" value="F-BOX PROTEIN INTERACTION DOMAIN PROTEIN-RELATED"/>
    <property type="match status" value="1"/>
</dbReference>
<gene>
    <name evidence="3" type="primary">LOC108842285</name>
</gene>
<dbReference type="GeneID" id="108842285"/>
<evidence type="ECO:0000313" key="2">
    <source>
        <dbReference type="Proteomes" id="UP000504610"/>
    </source>
</evidence>
<dbReference type="CDD" id="cd22157">
    <property type="entry name" value="F-box_AtFBW1-like"/>
    <property type="match status" value="1"/>
</dbReference>
<dbReference type="AlphaFoldDB" id="A0A9W3C5C3"/>
<evidence type="ECO:0000313" key="3">
    <source>
        <dbReference type="RefSeq" id="XP_056846627.1"/>
    </source>
</evidence>
<dbReference type="SMART" id="SM00256">
    <property type="entry name" value="FBOX"/>
    <property type="match status" value="1"/>
</dbReference>
<evidence type="ECO:0000259" key="1">
    <source>
        <dbReference type="PROSITE" id="PS50181"/>
    </source>
</evidence>